<feature type="signal peptide" evidence="3">
    <location>
        <begin position="1"/>
        <end position="20"/>
    </location>
</feature>
<dbReference type="GO" id="GO:0008010">
    <property type="term" value="F:structural constituent of chitin-based larval cuticle"/>
    <property type="evidence" value="ECO:0007669"/>
    <property type="project" value="TreeGrafter"/>
</dbReference>
<dbReference type="PROSITE" id="PS00233">
    <property type="entry name" value="CHIT_BIND_RR_1"/>
    <property type="match status" value="1"/>
</dbReference>
<dbReference type="AlphaFoldDB" id="A0A1W4WEB0"/>
<feature type="chain" id="PRO_5010690747" evidence="3">
    <location>
        <begin position="21"/>
        <end position="191"/>
    </location>
</feature>
<evidence type="ECO:0000256" key="1">
    <source>
        <dbReference type="ARBA" id="ARBA00022460"/>
    </source>
</evidence>
<evidence type="ECO:0000256" key="3">
    <source>
        <dbReference type="SAM" id="SignalP"/>
    </source>
</evidence>
<evidence type="ECO:0000256" key="2">
    <source>
        <dbReference type="PROSITE-ProRule" id="PRU00497"/>
    </source>
</evidence>
<dbReference type="GeneID" id="108735011"/>
<dbReference type="InterPro" id="IPR050468">
    <property type="entry name" value="Cuticle_Struct_Prot"/>
</dbReference>
<dbReference type="PRINTS" id="PR00947">
    <property type="entry name" value="CUTICLE"/>
</dbReference>
<dbReference type="STRING" id="224129.A0A1W4WEB0"/>
<dbReference type="KEGG" id="apln:108735011"/>
<evidence type="ECO:0000313" key="5">
    <source>
        <dbReference type="RefSeq" id="XP_018322296.1"/>
    </source>
</evidence>
<evidence type="ECO:0000313" key="4">
    <source>
        <dbReference type="Proteomes" id="UP000192223"/>
    </source>
</evidence>
<dbReference type="RefSeq" id="XP_018322296.1">
    <property type="nucleotide sequence ID" value="XM_018466794.1"/>
</dbReference>
<protein>
    <submittedName>
        <fullName evidence="5">Cuticle protein 6</fullName>
    </submittedName>
</protein>
<keyword evidence="3" id="KW-0732">Signal</keyword>
<dbReference type="InterPro" id="IPR031311">
    <property type="entry name" value="CHIT_BIND_RR_consensus"/>
</dbReference>
<name>A0A1W4WEB0_AGRPL</name>
<sequence length="191" mass="21940">MGHLKQLSLIIFSLFATSMTYVLKTSPVQIEQSFLDWSQYNAYKESSHTGTYSFGYDIQDLGSNNVQFKNEMRHPNGTVTGSYGYVESDGNIHMTHYIADESGYRAIIEDSDRLKKRQMFPPAENTKENELVLSPQMLAAIETKKLFNAQSPFENHQRPVDNINNEESLQSNHIVDSTTQRFPVLYPKYQK</sequence>
<reference evidence="5" key="1">
    <citation type="submission" date="2025-08" db="UniProtKB">
        <authorList>
            <consortium name="RefSeq"/>
        </authorList>
    </citation>
    <scope>IDENTIFICATION</scope>
    <source>
        <tissue evidence="5">Entire body</tissue>
    </source>
</reference>
<organism evidence="4 5">
    <name type="scientific">Agrilus planipennis</name>
    <name type="common">Emerald ash borer</name>
    <name type="synonym">Agrilus marcopoli</name>
    <dbReference type="NCBI Taxonomy" id="224129"/>
    <lineage>
        <taxon>Eukaryota</taxon>
        <taxon>Metazoa</taxon>
        <taxon>Ecdysozoa</taxon>
        <taxon>Arthropoda</taxon>
        <taxon>Hexapoda</taxon>
        <taxon>Insecta</taxon>
        <taxon>Pterygota</taxon>
        <taxon>Neoptera</taxon>
        <taxon>Endopterygota</taxon>
        <taxon>Coleoptera</taxon>
        <taxon>Polyphaga</taxon>
        <taxon>Elateriformia</taxon>
        <taxon>Buprestoidea</taxon>
        <taxon>Buprestidae</taxon>
        <taxon>Agrilinae</taxon>
        <taxon>Agrilus</taxon>
    </lineage>
</organism>
<dbReference type="Pfam" id="PF00379">
    <property type="entry name" value="Chitin_bind_4"/>
    <property type="match status" value="1"/>
</dbReference>
<keyword evidence="1 2" id="KW-0193">Cuticle</keyword>
<dbReference type="Proteomes" id="UP000192223">
    <property type="component" value="Unplaced"/>
</dbReference>
<dbReference type="InterPro" id="IPR000618">
    <property type="entry name" value="Insect_cuticle"/>
</dbReference>
<keyword evidence="4" id="KW-1185">Reference proteome</keyword>
<accession>A0A1W4WEB0</accession>
<gene>
    <name evidence="5" type="primary">LOC108735011</name>
</gene>
<dbReference type="PROSITE" id="PS51155">
    <property type="entry name" value="CHIT_BIND_RR_2"/>
    <property type="match status" value="1"/>
</dbReference>
<dbReference type="GO" id="GO:0062129">
    <property type="term" value="C:chitin-based extracellular matrix"/>
    <property type="evidence" value="ECO:0007669"/>
    <property type="project" value="TreeGrafter"/>
</dbReference>
<dbReference type="OrthoDB" id="8021718at2759"/>
<proteinExistence type="predicted"/>
<dbReference type="InParanoid" id="A0A1W4WEB0"/>
<dbReference type="PANTHER" id="PTHR10380:SF224">
    <property type="entry name" value="CUTICULAR PROTEIN 12A"/>
    <property type="match status" value="1"/>
</dbReference>
<dbReference type="PANTHER" id="PTHR10380">
    <property type="entry name" value="CUTICLE PROTEIN"/>
    <property type="match status" value="1"/>
</dbReference>